<dbReference type="EMBL" id="GBRH01209278">
    <property type="protein sequence ID" value="JAD88617.1"/>
    <property type="molecule type" value="Transcribed_RNA"/>
</dbReference>
<dbReference type="AlphaFoldDB" id="A0A0A9DY11"/>
<sequence length="84" mass="9595">MINATVCVFFYSIYAASDKHLDFENLFIALICRFSMCYSLLIYIQHNKEVAIQHLIYLLDLIKKAKLTHPMDFHAKVAAAVSGV</sequence>
<organism evidence="1">
    <name type="scientific">Arundo donax</name>
    <name type="common">Giant reed</name>
    <name type="synonym">Donax arundinaceus</name>
    <dbReference type="NCBI Taxonomy" id="35708"/>
    <lineage>
        <taxon>Eukaryota</taxon>
        <taxon>Viridiplantae</taxon>
        <taxon>Streptophyta</taxon>
        <taxon>Embryophyta</taxon>
        <taxon>Tracheophyta</taxon>
        <taxon>Spermatophyta</taxon>
        <taxon>Magnoliopsida</taxon>
        <taxon>Liliopsida</taxon>
        <taxon>Poales</taxon>
        <taxon>Poaceae</taxon>
        <taxon>PACMAD clade</taxon>
        <taxon>Arundinoideae</taxon>
        <taxon>Arundineae</taxon>
        <taxon>Arundo</taxon>
    </lineage>
</organism>
<name>A0A0A9DY11_ARUDO</name>
<proteinExistence type="predicted"/>
<accession>A0A0A9DY11</accession>
<protein>
    <submittedName>
        <fullName evidence="1">Uncharacterized protein</fullName>
    </submittedName>
</protein>
<reference evidence="1" key="2">
    <citation type="journal article" date="2015" name="Data Brief">
        <title>Shoot transcriptome of the giant reed, Arundo donax.</title>
        <authorList>
            <person name="Barrero R.A."/>
            <person name="Guerrero F.D."/>
            <person name="Moolhuijzen P."/>
            <person name="Goolsby J.A."/>
            <person name="Tidwell J."/>
            <person name="Bellgard S.E."/>
            <person name="Bellgard M.I."/>
        </authorList>
    </citation>
    <scope>NUCLEOTIDE SEQUENCE</scope>
    <source>
        <tissue evidence="1">Shoot tissue taken approximately 20 cm above the soil surface</tissue>
    </source>
</reference>
<reference evidence="1" key="1">
    <citation type="submission" date="2014-09" db="EMBL/GenBank/DDBJ databases">
        <authorList>
            <person name="Magalhaes I.L.F."/>
            <person name="Oliveira U."/>
            <person name="Santos F.R."/>
            <person name="Vidigal T.H.D.A."/>
            <person name="Brescovit A.D."/>
            <person name="Santos A.J."/>
        </authorList>
    </citation>
    <scope>NUCLEOTIDE SEQUENCE</scope>
    <source>
        <tissue evidence="1">Shoot tissue taken approximately 20 cm above the soil surface</tissue>
    </source>
</reference>
<evidence type="ECO:0000313" key="1">
    <source>
        <dbReference type="EMBL" id="JAD88617.1"/>
    </source>
</evidence>